<evidence type="ECO:0000256" key="2">
    <source>
        <dbReference type="SAM" id="MobiDB-lite"/>
    </source>
</evidence>
<dbReference type="EMBL" id="JAUJWW010000004">
    <property type="protein sequence ID" value="MDN7227652.1"/>
    <property type="molecule type" value="Genomic_DNA"/>
</dbReference>
<sequence>MKRWPMLILSILLILILAACGNNEDPPTETDGATEVEDENVDEGNEDPPNGEEAEDNSDEGSSEDLMFATVEMMDSDGNATGTAELSAEDKGVNVVLQLENLESGGHSVEFRDAGKCEAPDFETTGEPFGGDIPDIEVGDDGKVNEEFMVEGVTMKTGQENSLLKEGGASLFVQGSDNSESVACGVITANPQQ</sequence>
<protein>
    <submittedName>
        <fullName evidence="4">Superoxide dismutase family protein</fullName>
    </submittedName>
</protein>
<evidence type="ECO:0000256" key="3">
    <source>
        <dbReference type="SAM" id="SignalP"/>
    </source>
</evidence>
<keyword evidence="3" id="KW-0732">Signal</keyword>
<feature type="compositionally biased region" description="Acidic residues" evidence="2">
    <location>
        <begin position="26"/>
        <end position="63"/>
    </location>
</feature>
<dbReference type="SUPFAM" id="SSF49329">
    <property type="entry name" value="Cu,Zn superoxide dismutase-like"/>
    <property type="match status" value="1"/>
</dbReference>
<evidence type="ECO:0000256" key="1">
    <source>
        <dbReference type="ARBA" id="ARBA00010457"/>
    </source>
</evidence>
<dbReference type="PROSITE" id="PS51257">
    <property type="entry name" value="PROKAR_LIPOPROTEIN"/>
    <property type="match status" value="1"/>
</dbReference>
<proteinExistence type="inferred from homology"/>
<dbReference type="Proteomes" id="UP001172054">
    <property type="component" value="Unassembled WGS sequence"/>
</dbReference>
<dbReference type="Gene3D" id="2.60.40.200">
    <property type="entry name" value="Superoxide dismutase, copper/zinc binding domain"/>
    <property type="match status" value="1"/>
</dbReference>
<keyword evidence="5" id="KW-1185">Reference proteome</keyword>
<dbReference type="RefSeq" id="WP_300981963.1">
    <property type="nucleotide sequence ID" value="NZ_CP129238.1"/>
</dbReference>
<feature type="chain" id="PRO_5045723325" evidence="3">
    <location>
        <begin position="25"/>
        <end position="193"/>
    </location>
</feature>
<gene>
    <name evidence="4" type="ORF">QWY15_10130</name>
</gene>
<reference evidence="4 5" key="1">
    <citation type="submission" date="2023-06" db="EMBL/GenBank/DDBJ databases">
        <title>Novel species in genus Planococcus.</title>
        <authorList>
            <person name="Ning S."/>
        </authorList>
    </citation>
    <scope>NUCLEOTIDE SEQUENCE [LARGE SCALE GENOMIC DNA]</scope>
    <source>
        <strain evidence="4 5">N064</strain>
    </source>
</reference>
<feature type="region of interest" description="Disordered" evidence="2">
    <location>
        <begin position="23"/>
        <end position="64"/>
    </location>
</feature>
<organism evidence="4 5">
    <name type="scientific">Planococcus liqunii</name>
    <dbReference type="NCBI Taxonomy" id="3058394"/>
    <lineage>
        <taxon>Bacteria</taxon>
        <taxon>Bacillati</taxon>
        <taxon>Bacillota</taxon>
        <taxon>Bacilli</taxon>
        <taxon>Bacillales</taxon>
        <taxon>Caryophanaceae</taxon>
        <taxon>Planococcus</taxon>
    </lineage>
</organism>
<comment type="similarity">
    <text evidence="1">Belongs to the Cu-Zn superoxide dismutase family.</text>
</comment>
<dbReference type="InterPro" id="IPR036423">
    <property type="entry name" value="SOD-like_Cu/Zn_dom_sf"/>
</dbReference>
<evidence type="ECO:0000313" key="4">
    <source>
        <dbReference type="EMBL" id="MDN7227652.1"/>
    </source>
</evidence>
<comment type="caution">
    <text evidence="4">The sequence shown here is derived from an EMBL/GenBank/DDBJ whole genome shotgun (WGS) entry which is preliminary data.</text>
</comment>
<accession>A0ABT8MRW9</accession>
<name>A0ABT8MRW9_9BACL</name>
<feature type="signal peptide" evidence="3">
    <location>
        <begin position="1"/>
        <end position="24"/>
    </location>
</feature>
<evidence type="ECO:0000313" key="5">
    <source>
        <dbReference type="Proteomes" id="UP001172054"/>
    </source>
</evidence>